<reference evidence="10 11" key="1">
    <citation type="submission" date="2020-10" db="EMBL/GenBank/DDBJ databases">
        <title>Wide distribution of Phycisphaera-like planctomycetes from WD2101 soil group in peatlands and genome analysis of the first cultivated representative.</title>
        <authorList>
            <person name="Dedysh S.N."/>
            <person name="Beletsky A.V."/>
            <person name="Ivanova A."/>
            <person name="Kulichevskaya I.S."/>
            <person name="Suzina N.E."/>
            <person name="Philippov D.A."/>
            <person name="Rakitin A.L."/>
            <person name="Mardanov A.V."/>
            <person name="Ravin N.V."/>
        </authorList>
    </citation>
    <scope>NUCLEOTIDE SEQUENCE [LARGE SCALE GENOMIC DNA]</scope>
    <source>
        <strain evidence="10 11">M1803</strain>
    </source>
</reference>
<keyword evidence="7 9" id="KW-0732">Signal</keyword>
<gene>
    <name evidence="10" type="ORF">IPV69_09470</name>
</gene>
<dbReference type="GO" id="GO:0042597">
    <property type="term" value="C:periplasmic space"/>
    <property type="evidence" value="ECO:0007669"/>
    <property type="project" value="UniProtKB-SubCell"/>
</dbReference>
<dbReference type="GO" id="GO:0012505">
    <property type="term" value="C:endomembrane system"/>
    <property type="evidence" value="ECO:0007669"/>
    <property type="project" value="UniProtKB-SubCell"/>
</dbReference>
<evidence type="ECO:0000256" key="6">
    <source>
        <dbReference type="ARBA" id="ARBA00022519"/>
    </source>
</evidence>
<dbReference type="InterPro" id="IPR044527">
    <property type="entry name" value="NrtA/CpmA_ABC-bd_dom"/>
</dbReference>
<dbReference type="EMBL" id="CP063458">
    <property type="protein sequence ID" value="QOV91564.1"/>
    <property type="molecule type" value="Genomic_DNA"/>
</dbReference>
<keyword evidence="4" id="KW-0813">Transport</keyword>
<name>A0A7M2X1M7_9BACT</name>
<keyword evidence="11" id="KW-1185">Reference proteome</keyword>
<dbReference type="PANTHER" id="PTHR30024">
    <property type="entry name" value="ALIPHATIC SULFONATES-BINDING PROTEIN-RELATED"/>
    <property type="match status" value="1"/>
</dbReference>
<feature type="chain" id="PRO_5034587140" evidence="9">
    <location>
        <begin position="22"/>
        <end position="345"/>
    </location>
</feature>
<keyword evidence="8" id="KW-0472">Membrane</keyword>
<dbReference type="RefSeq" id="WP_206294863.1">
    <property type="nucleotide sequence ID" value="NZ_CP063458.1"/>
</dbReference>
<evidence type="ECO:0000256" key="1">
    <source>
        <dbReference type="ARBA" id="ARBA00004308"/>
    </source>
</evidence>
<dbReference type="Pfam" id="PF13379">
    <property type="entry name" value="NMT1_2"/>
    <property type="match status" value="1"/>
</dbReference>
<dbReference type="Gene3D" id="3.40.190.10">
    <property type="entry name" value="Periplasmic binding protein-like II"/>
    <property type="match status" value="2"/>
</dbReference>
<protein>
    <submittedName>
        <fullName evidence="10">Aliphatic sulfonate ABC transporter substrate-binding protein</fullName>
    </submittedName>
</protein>
<dbReference type="PROSITE" id="PS51257">
    <property type="entry name" value="PROKAR_LIPOPROTEIN"/>
    <property type="match status" value="1"/>
</dbReference>
<dbReference type="CDD" id="cd13553">
    <property type="entry name" value="PBP2_NrtA_CpmA_like"/>
    <property type="match status" value="1"/>
</dbReference>
<organism evidence="10 11">
    <name type="scientific">Humisphaera borealis</name>
    <dbReference type="NCBI Taxonomy" id="2807512"/>
    <lineage>
        <taxon>Bacteria</taxon>
        <taxon>Pseudomonadati</taxon>
        <taxon>Planctomycetota</taxon>
        <taxon>Phycisphaerae</taxon>
        <taxon>Tepidisphaerales</taxon>
        <taxon>Tepidisphaeraceae</taxon>
        <taxon>Humisphaera</taxon>
    </lineage>
</organism>
<dbReference type="PANTHER" id="PTHR30024:SF47">
    <property type="entry name" value="TAURINE-BINDING PERIPLASMIC PROTEIN"/>
    <property type="match status" value="1"/>
</dbReference>
<comment type="subcellular location">
    <subcellularLocation>
        <location evidence="1">Endomembrane system</location>
    </subcellularLocation>
    <subcellularLocation>
        <location evidence="2">Periplasm</location>
    </subcellularLocation>
</comment>
<dbReference type="SUPFAM" id="SSF53850">
    <property type="entry name" value="Periplasmic binding protein-like II"/>
    <property type="match status" value="1"/>
</dbReference>
<evidence type="ECO:0000313" key="10">
    <source>
        <dbReference type="EMBL" id="QOV91564.1"/>
    </source>
</evidence>
<dbReference type="KEGG" id="hbs:IPV69_09470"/>
<evidence type="ECO:0000256" key="8">
    <source>
        <dbReference type="ARBA" id="ARBA00023136"/>
    </source>
</evidence>
<dbReference type="Proteomes" id="UP000593765">
    <property type="component" value="Chromosome"/>
</dbReference>
<evidence type="ECO:0000256" key="3">
    <source>
        <dbReference type="ARBA" id="ARBA00010742"/>
    </source>
</evidence>
<dbReference type="GO" id="GO:0042626">
    <property type="term" value="F:ATPase-coupled transmembrane transporter activity"/>
    <property type="evidence" value="ECO:0007669"/>
    <property type="project" value="InterPro"/>
</dbReference>
<comment type="similarity">
    <text evidence="3">Belongs to the bacterial solute-binding protein SsuA/TauA family.</text>
</comment>
<feature type="signal peptide" evidence="9">
    <location>
        <begin position="1"/>
        <end position="21"/>
    </location>
</feature>
<evidence type="ECO:0000256" key="2">
    <source>
        <dbReference type="ARBA" id="ARBA00004418"/>
    </source>
</evidence>
<evidence type="ECO:0000256" key="5">
    <source>
        <dbReference type="ARBA" id="ARBA00022475"/>
    </source>
</evidence>
<proteinExistence type="inferred from homology"/>
<dbReference type="NCBIfam" id="TIGR01728">
    <property type="entry name" value="SsuA_fam"/>
    <property type="match status" value="1"/>
</dbReference>
<evidence type="ECO:0000256" key="7">
    <source>
        <dbReference type="ARBA" id="ARBA00022729"/>
    </source>
</evidence>
<keyword evidence="5" id="KW-1003">Cell membrane</keyword>
<evidence type="ECO:0000313" key="11">
    <source>
        <dbReference type="Proteomes" id="UP000593765"/>
    </source>
</evidence>
<dbReference type="AlphaFoldDB" id="A0A7M2X1M7"/>
<dbReference type="InterPro" id="IPR010067">
    <property type="entry name" value="ABC_SsuA_sub-bd"/>
</dbReference>
<accession>A0A7M2X1M7</accession>
<sequence>MPRLRLPIVLLSIAFLAGSMACKKDGGASGPSATPPAEVRLGYFANFTHAQAVLGVSSGDFEKAVAPSKFGTKIFNAGPSLIEALFAGEIDIGYIGPGPALNGYAKSKGTKVRIIAGAASNGVLIVARPDAGINDLKDLVGKKIATPQFGNTQDIAAKQYFRDVLKQKDLSGVMAVPNAEQASMMLRKQVDAAWAPEPWGSLLISQAGAKLIAEEKSLWAEGAFATTVVITTPEFLQKHPDVVEKVLGVHVQWTDKLKADPTAQLPLLEAALFKLTNKGLPAGVLAASVKTTNFTEDPLPHTFTKFAQWAYDLEFSKEKTDPAAMFDTAIVKKVREKATAASPGK</sequence>
<evidence type="ECO:0000256" key="9">
    <source>
        <dbReference type="SAM" id="SignalP"/>
    </source>
</evidence>
<evidence type="ECO:0000256" key="4">
    <source>
        <dbReference type="ARBA" id="ARBA00022448"/>
    </source>
</evidence>
<dbReference type="GO" id="GO:0016020">
    <property type="term" value="C:membrane"/>
    <property type="evidence" value="ECO:0007669"/>
    <property type="project" value="InterPro"/>
</dbReference>
<keyword evidence="6" id="KW-0997">Cell inner membrane</keyword>